<dbReference type="GO" id="GO:0005737">
    <property type="term" value="C:cytoplasm"/>
    <property type="evidence" value="ECO:0007669"/>
    <property type="project" value="UniProtKB-SubCell"/>
</dbReference>
<name>A0A8J4GE05_9CHLO</name>
<feature type="region of interest" description="Disordered" evidence="5">
    <location>
        <begin position="245"/>
        <end position="270"/>
    </location>
</feature>
<dbReference type="Proteomes" id="UP000722791">
    <property type="component" value="Unassembled WGS sequence"/>
</dbReference>
<sequence length="340" mass="34527">MCTAQLGDISDDDDKVWADSSDDGQGIERRELDREATARHQHFYNTGYRDGLEEGKERTLQEGFNLGFRAGAEAGFEWGLLQGAVKTLGALDGQAAGTRGLHDQIQALQAAVDVPPRGAMLAVYRRILSSPPPPPQHPDAAAVQPSLFQLGPQGAKSQTEVQEGPQDLLNVASSLKDLCGKGSSGTQGHDAAEFLADAFAATLSNIPTRMAGTAVGAATLGTGEKAAKAITVSTLGRSAAGLWGSAEGGSGASSAEPGSGAAPDDGAPLSLPTVEAAAASTSAVTSKARPPQDAGLLDLPDLPRIMTDVRSRLVALGVDWGAVPDASNSGVGVVASAAAV</sequence>
<protein>
    <recommendedName>
        <fullName evidence="6">Essential protein Yae1 N-terminal domain-containing protein</fullName>
    </recommendedName>
</protein>
<feature type="compositionally biased region" description="Low complexity" evidence="5">
    <location>
        <begin position="252"/>
        <end position="263"/>
    </location>
</feature>
<reference evidence="7" key="1">
    <citation type="journal article" date="2021" name="Proc. Natl. Acad. Sci. U.S.A.">
        <title>Three genomes in the algal genus Volvox reveal the fate of a haploid sex-determining region after a transition to homothallism.</title>
        <authorList>
            <person name="Yamamoto K."/>
            <person name="Hamaji T."/>
            <person name="Kawai-Toyooka H."/>
            <person name="Matsuzaki R."/>
            <person name="Takahashi F."/>
            <person name="Nishimura Y."/>
            <person name="Kawachi M."/>
            <person name="Noguchi H."/>
            <person name="Minakuchi Y."/>
            <person name="Umen J.G."/>
            <person name="Toyoda A."/>
            <person name="Nozaki H."/>
        </authorList>
    </citation>
    <scope>NUCLEOTIDE SEQUENCE</scope>
    <source>
        <strain evidence="7">NIES-3785</strain>
    </source>
</reference>
<dbReference type="EMBL" id="BNCQ01000019">
    <property type="protein sequence ID" value="GIM05718.1"/>
    <property type="molecule type" value="Genomic_DNA"/>
</dbReference>
<feature type="domain" description="Essential protein Yae1 N-terminal" evidence="6">
    <location>
        <begin position="47"/>
        <end position="83"/>
    </location>
</feature>
<dbReference type="Pfam" id="PF09811">
    <property type="entry name" value="Yae1_N"/>
    <property type="match status" value="1"/>
</dbReference>
<evidence type="ECO:0000259" key="6">
    <source>
        <dbReference type="Pfam" id="PF09811"/>
    </source>
</evidence>
<comment type="subcellular location">
    <subcellularLocation>
        <location evidence="2">Cytoplasm</location>
    </subcellularLocation>
    <subcellularLocation>
        <location evidence="1">Nucleus</location>
    </subcellularLocation>
</comment>
<keyword evidence="3" id="KW-0963">Cytoplasm</keyword>
<accession>A0A8J4GE05</accession>
<evidence type="ECO:0000256" key="5">
    <source>
        <dbReference type="SAM" id="MobiDB-lite"/>
    </source>
</evidence>
<feature type="region of interest" description="Disordered" evidence="5">
    <location>
        <begin position="280"/>
        <end position="299"/>
    </location>
</feature>
<organism evidence="7 8">
    <name type="scientific">Volvox reticuliferus</name>
    <dbReference type="NCBI Taxonomy" id="1737510"/>
    <lineage>
        <taxon>Eukaryota</taxon>
        <taxon>Viridiplantae</taxon>
        <taxon>Chlorophyta</taxon>
        <taxon>core chlorophytes</taxon>
        <taxon>Chlorophyceae</taxon>
        <taxon>CS clade</taxon>
        <taxon>Chlamydomonadales</taxon>
        <taxon>Volvocaceae</taxon>
        <taxon>Volvox</taxon>
    </lineage>
</organism>
<dbReference type="GO" id="GO:0005634">
    <property type="term" value="C:nucleus"/>
    <property type="evidence" value="ECO:0007669"/>
    <property type="project" value="UniProtKB-SubCell"/>
</dbReference>
<comment type="caution">
    <text evidence="7">The sequence shown here is derived from an EMBL/GenBank/DDBJ whole genome shotgun (WGS) entry which is preliminary data.</text>
</comment>
<evidence type="ECO:0000313" key="7">
    <source>
        <dbReference type="EMBL" id="GIM05718.1"/>
    </source>
</evidence>
<keyword evidence="4" id="KW-0539">Nucleus</keyword>
<evidence type="ECO:0000256" key="1">
    <source>
        <dbReference type="ARBA" id="ARBA00004123"/>
    </source>
</evidence>
<feature type="region of interest" description="Disordered" evidence="5">
    <location>
        <begin position="1"/>
        <end position="34"/>
    </location>
</feature>
<dbReference type="InterPro" id="IPR038881">
    <property type="entry name" value="Yae1-like"/>
</dbReference>
<proteinExistence type="predicted"/>
<dbReference type="PANTHER" id="PTHR18829:SF0">
    <property type="entry name" value="PROTEIN YAE1 HOMOLOG"/>
    <property type="match status" value="1"/>
</dbReference>
<dbReference type="PANTHER" id="PTHR18829">
    <property type="entry name" value="PROTEIN YAE1 HOMOLOG"/>
    <property type="match status" value="1"/>
</dbReference>
<gene>
    <name evidence="7" type="ORF">Vretimale_10157</name>
</gene>
<evidence type="ECO:0000256" key="4">
    <source>
        <dbReference type="ARBA" id="ARBA00023242"/>
    </source>
</evidence>
<dbReference type="InterPro" id="IPR019191">
    <property type="entry name" value="Essential_protein_Yae1_N"/>
</dbReference>
<evidence type="ECO:0000256" key="2">
    <source>
        <dbReference type="ARBA" id="ARBA00004496"/>
    </source>
</evidence>
<dbReference type="AlphaFoldDB" id="A0A8J4GE05"/>
<evidence type="ECO:0000313" key="8">
    <source>
        <dbReference type="Proteomes" id="UP000722791"/>
    </source>
</evidence>
<evidence type="ECO:0000256" key="3">
    <source>
        <dbReference type="ARBA" id="ARBA00022490"/>
    </source>
</evidence>